<dbReference type="SUPFAM" id="SSF111331">
    <property type="entry name" value="NAD kinase/diacylglycerol kinase-like"/>
    <property type="match status" value="1"/>
</dbReference>
<evidence type="ECO:0000256" key="3">
    <source>
        <dbReference type="SAM" id="MobiDB-lite"/>
    </source>
</evidence>
<protein>
    <recommendedName>
        <fullName evidence="5">DAGKc domain-containing protein</fullName>
    </recommendedName>
</protein>
<feature type="domain" description="DAGKc" evidence="5">
    <location>
        <begin position="129"/>
        <end position="258"/>
    </location>
</feature>
<dbReference type="Pfam" id="PF00781">
    <property type="entry name" value="DAGK_cat"/>
    <property type="match status" value="1"/>
</dbReference>
<accession>A0ABN2VMM7</accession>
<feature type="transmembrane region" description="Helical" evidence="4">
    <location>
        <begin position="14"/>
        <end position="35"/>
    </location>
</feature>
<keyword evidence="7" id="KW-1185">Reference proteome</keyword>
<feature type="transmembrane region" description="Helical" evidence="4">
    <location>
        <begin position="66"/>
        <end position="85"/>
    </location>
</feature>
<comment type="similarity">
    <text evidence="2">Belongs to the diacylglycerol/lipid kinase family.</text>
</comment>
<dbReference type="PROSITE" id="PS50146">
    <property type="entry name" value="DAGK"/>
    <property type="match status" value="1"/>
</dbReference>
<feature type="transmembrane region" description="Helical" evidence="4">
    <location>
        <begin position="91"/>
        <end position="112"/>
    </location>
</feature>
<dbReference type="RefSeq" id="WP_344672170.1">
    <property type="nucleotide sequence ID" value="NZ_BAAAQN010000111.1"/>
</dbReference>
<evidence type="ECO:0000313" key="6">
    <source>
        <dbReference type="EMBL" id="GAA2066438.1"/>
    </source>
</evidence>
<comment type="cofactor">
    <cofactor evidence="1">
        <name>Mg(2+)</name>
        <dbReference type="ChEBI" id="CHEBI:18420"/>
    </cofactor>
</comment>
<evidence type="ECO:0000256" key="2">
    <source>
        <dbReference type="ARBA" id="ARBA00005983"/>
    </source>
</evidence>
<dbReference type="InterPro" id="IPR016064">
    <property type="entry name" value="NAD/diacylglycerol_kinase_sf"/>
</dbReference>
<evidence type="ECO:0000259" key="5">
    <source>
        <dbReference type="PROSITE" id="PS50146"/>
    </source>
</evidence>
<feature type="region of interest" description="Disordered" evidence="3">
    <location>
        <begin position="292"/>
        <end position="312"/>
    </location>
</feature>
<dbReference type="InterPro" id="IPR001206">
    <property type="entry name" value="Diacylglycerol_kinase_cat_dom"/>
</dbReference>
<dbReference type="Proteomes" id="UP001500751">
    <property type="component" value="Unassembled WGS sequence"/>
</dbReference>
<evidence type="ECO:0000313" key="7">
    <source>
        <dbReference type="Proteomes" id="UP001500751"/>
    </source>
</evidence>
<gene>
    <name evidence="6" type="ORF">GCM10009839_92800</name>
</gene>
<dbReference type="Gene3D" id="3.40.50.10330">
    <property type="entry name" value="Probable inorganic polyphosphate/atp-NAD kinase, domain 1"/>
    <property type="match status" value="1"/>
</dbReference>
<proteinExistence type="inferred from homology"/>
<sequence length="444" mass="46649">MAADTKHDRRARTLAQLAVVCAAASLVYLVAVVLLHEGLQLLAVGVATVILAGVGAWWVVSRRGPIRWIGAAIAVAAPVAMIVLYAHRGVWFDGIVMLALWTLGVVCARSALRTAAARRNAVAEGTPATPPHHAVLIMNPKSGGGKVEEFDLVAKAKALGAEVVLLDVSQSQDVAAIARQAVKDGADLLGVAGGDGTQALVAAVAAEHNLPFLVISAGTRNHFAMDLGLDRDDPSKCLDALRDGEDLRIDLATVADRPFVNTASFGAYAQIVQSPEYRDSKSETMLNKLPDLLDQNSDDPPLTAQADGEPVPPPQVLLVTNNPYAETETLGGGRRPRLDRGVLGVVAIHVDGSKAAAELAVLGTRSNAITVRTAHEVRVEADADTIPVAVDGEALDLPTPVICVLHPGVLRVRVPRNRPGPPPEPVKIDWRAIGNLAFGRFGAD</sequence>
<dbReference type="EMBL" id="BAAAQN010000111">
    <property type="protein sequence ID" value="GAA2066438.1"/>
    <property type="molecule type" value="Genomic_DNA"/>
</dbReference>
<dbReference type="Gene3D" id="2.60.200.40">
    <property type="match status" value="1"/>
</dbReference>
<dbReference type="PANTHER" id="PTHR12358">
    <property type="entry name" value="SPHINGOSINE KINASE"/>
    <property type="match status" value="1"/>
</dbReference>
<feature type="transmembrane region" description="Helical" evidence="4">
    <location>
        <begin position="41"/>
        <end position="59"/>
    </location>
</feature>
<dbReference type="InterPro" id="IPR050187">
    <property type="entry name" value="Lipid_Phosphate_FormReg"/>
</dbReference>
<keyword evidence="4" id="KW-0472">Membrane</keyword>
<keyword evidence="4" id="KW-0812">Transmembrane</keyword>
<keyword evidence="4" id="KW-1133">Transmembrane helix</keyword>
<dbReference type="InterPro" id="IPR017438">
    <property type="entry name" value="ATP-NAD_kinase_N"/>
</dbReference>
<dbReference type="PANTHER" id="PTHR12358:SF54">
    <property type="entry name" value="SPHINGOSINE KINASE RELATED PROTEIN"/>
    <property type="match status" value="1"/>
</dbReference>
<comment type="caution">
    <text evidence="6">The sequence shown here is derived from an EMBL/GenBank/DDBJ whole genome shotgun (WGS) entry which is preliminary data.</text>
</comment>
<evidence type="ECO:0000256" key="4">
    <source>
        <dbReference type="SAM" id="Phobius"/>
    </source>
</evidence>
<organism evidence="6 7">
    <name type="scientific">Catenulispora yoronensis</name>
    <dbReference type="NCBI Taxonomy" id="450799"/>
    <lineage>
        <taxon>Bacteria</taxon>
        <taxon>Bacillati</taxon>
        <taxon>Actinomycetota</taxon>
        <taxon>Actinomycetes</taxon>
        <taxon>Catenulisporales</taxon>
        <taxon>Catenulisporaceae</taxon>
        <taxon>Catenulispora</taxon>
    </lineage>
</organism>
<name>A0ABN2VMM7_9ACTN</name>
<evidence type="ECO:0000256" key="1">
    <source>
        <dbReference type="ARBA" id="ARBA00001946"/>
    </source>
</evidence>
<reference evidence="6 7" key="1">
    <citation type="journal article" date="2019" name="Int. J. Syst. Evol. Microbiol.">
        <title>The Global Catalogue of Microorganisms (GCM) 10K type strain sequencing project: providing services to taxonomists for standard genome sequencing and annotation.</title>
        <authorList>
            <consortium name="The Broad Institute Genomics Platform"/>
            <consortium name="The Broad Institute Genome Sequencing Center for Infectious Disease"/>
            <person name="Wu L."/>
            <person name="Ma J."/>
        </authorList>
    </citation>
    <scope>NUCLEOTIDE SEQUENCE [LARGE SCALE GENOMIC DNA]</scope>
    <source>
        <strain evidence="6 7">JCM 16014</strain>
    </source>
</reference>
<dbReference type="SMART" id="SM00046">
    <property type="entry name" value="DAGKc"/>
    <property type="match status" value="1"/>
</dbReference>